<dbReference type="OrthoDB" id="10478615at2759"/>
<comment type="caution">
    <text evidence="4">The sequence shown here is derived from an EMBL/GenBank/DDBJ whole genome shotgun (WGS) entry which is preliminary data.</text>
</comment>
<dbReference type="VEuPathDB" id="ToxoDB:TGRUB_278350"/>
<proteinExistence type="predicted"/>
<dbReference type="EMBL" id="AFYV02002484">
    <property type="protein sequence ID" value="KFG58579.1"/>
    <property type="molecule type" value="Genomic_DNA"/>
</dbReference>
<feature type="region of interest" description="Disordered" evidence="1">
    <location>
        <begin position="166"/>
        <end position="527"/>
    </location>
</feature>
<evidence type="ECO:0000256" key="2">
    <source>
        <dbReference type="SAM" id="Phobius"/>
    </source>
</evidence>
<accession>A0A086LPL1</accession>
<feature type="region of interest" description="Disordered" evidence="1">
    <location>
        <begin position="542"/>
        <end position="562"/>
    </location>
</feature>
<evidence type="ECO:0000313" key="4">
    <source>
        <dbReference type="EMBL" id="KFG58579.1"/>
    </source>
</evidence>
<name>A0A086LPL1_TOXGO</name>
<reference evidence="4 5" key="1">
    <citation type="submission" date="2014-05" db="EMBL/GenBank/DDBJ databases">
        <authorList>
            <person name="Sibley D."/>
            <person name="Venepally P."/>
            <person name="Karamycheva S."/>
            <person name="Hadjithomas M."/>
            <person name="Khan A."/>
            <person name="Brunk B."/>
            <person name="Roos D."/>
            <person name="Caler E."/>
            <person name="Lorenzi H."/>
        </authorList>
    </citation>
    <scope>NUCLEOTIDE SEQUENCE [LARGE SCALE GENOMIC DNA]</scope>
    <source>
        <strain evidence="4 5">RUB</strain>
    </source>
</reference>
<feature type="compositionally biased region" description="Basic and acidic residues" evidence="1">
    <location>
        <begin position="360"/>
        <end position="413"/>
    </location>
</feature>
<feature type="chain" id="PRO_5001810513" evidence="3">
    <location>
        <begin position="24"/>
        <end position="610"/>
    </location>
</feature>
<dbReference type="PROSITE" id="PS51257">
    <property type="entry name" value="PROKAR_LIPOPROTEIN"/>
    <property type="match status" value="1"/>
</dbReference>
<feature type="compositionally biased region" description="Acidic residues" evidence="1">
    <location>
        <begin position="198"/>
        <end position="214"/>
    </location>
</feature>
<evidence type="ECO:0000256" key="3">
    <source>
        <dbReference type="SAM" id="SignalP"/>
    </source>
</evidence>
<feature type="compositionally biased region" description="Polar residues" evidence="1">
    <location>
        <begin position="265"/>
        <end position="280"/>
    </location>
</feature>
<keyword evidence="2" id="KW-0472">Membrane</keyword>
<feature type="signal peptide" evidence="3">
    <location>
        <begin position="1"/>
        <end position="23"/>
    </location>
</feature>
<keyword evidence="3" id="KW-0732">Signal</keyword>
<evidence type="ECO:0000313" key="5">
    <source>
        <dbReference type="Proteomes" id="UP000028834"/>
    </source>
</evidence>
<organism evidence="4 5">
    <name type="scientific">Toxoplasma gondii RUB</name>
    <dbReference type="NCBI Taxonomy" id="935652"/>
    <lineage>
        <taxon>Eukaryota</taxon>
        <taxon>Sar</taxon>
        <taxon>Alveolata</taxon>
        <taxon>Apicomplexa</taxon>
        <taxon>Conoidasida</taxon>
        <taxon>Coccidia</taxon>
        <taxon>Eucoccidiorida</taxon>
        <taxon>Eimeriorina</taxon>
        <taxon>Sarcocystidae</taxon>
        <taxon>Toxoplasma</taxon>
    </lineage>
</organism>
<gene>
    <name evidence="4" type="ORF">TGRUB_278350</name>
</gene>
<feature type="transmembrane region" description="Helical" evidence="2">
    <location>
        <begin position="574"/>
        <end position="601"/>
    </location>
</feature>
<feature type="compositionally biased region" description="Basic and acidic residues" evidence="1">
    <location>
        <begin position="241"/>
        <end position="255"/>
    </location>
</feature>
<feature type="compositionally biased region" description="Polar residues" evidence="1">
    <location>
        <begin position="425"/>
        <end position="444"/>
    </location>
</feature>
<feature type="compositionally biased region" description="Low complexity" evidence="1">
    <location>
        <begin position="166"/>
        <end position="187"/>
    </location>
</feature>
<feature type="compositionally biased region" description="Gly residues" evidence="1">
    <location>
        <begin position="285"/>
        <end position="298"/>
    </location>
</feature>
<keyword evidence="2" id="KW-0812">Transmembrane</keyword>
<dbReference type="AlphaFoldDB" id="A0A086LPL1"/>
<keyword evidence="2" id="KW-1133">Transmembrane helix</keyword>
<sequence length="610" mass="64301">MKGQILRAVCLTLLVGTVISCYASETNEHSGEADFITTIPKTGLTKNVEQIFSLGPSSTLRVVDDTGKAIYLPKATESTDQNSSETYTTAYPYRHGGCDFTEKILFKDVFPGYESPLWVREESDSESIEKGSSAKSVVYTFTNPSAQYLGRGLSFCVRFKTVLPSGSSFQTSTPSPPSSGSTGLGNSDSSAEPSNPTPEEEEEKKDFPTDDTADDGGSSSPSGENLSQPGGAPDSEGDMDSGNHHTEGGPSDRVEASPTPGGVPDSSTGDSPTSLPDIQTPQSPGGQGGHSAGAGSGVGENHEDTEEQESQQEHAAGIKGDVNSQTLPGEIGDSANVPKLPDSDPQVDPFNPNADAKPAITDEEKVTVPKQRDSPEEVAESKQDADTPRKEGSDVTKVERTNKDSNGHSDLPNRGEPAGFLSRLPVSSPSTDAPSYSLAHSSARQEQEDMNDVQSDANEQELRKEPGVHSSASDVEPRPSQPVKEAHETKGDLTNGPTVSADEKKSSSVSLPHTAGNVVASTQPHDHSRMENIQVRERLNEPIEAGEESRSSTGDQNSARVRRLNESATQKETYLTIIVHSTALGIAGGISGLSVLVLALAATQVAAPYL</sequence>
<dbReference type="Proteomes" id="UP000028834">
    <property type="component" value="Unassembled WGS sequence"/>
</dbReference>
<protein>
    <submittedName>
        <fullName evidence="4">Toxoplasma gondii family A protein</fullName>
    </submittedName>
</protein>
<evidence type="ECO:0000256" key="1">
    <source>
        <dbReference type="SAM" id="MobiDB-lite"/>
    </source>
</evidence>